<name>A0A1S4ER04_DIACI</name>
<dbReference type="Gene3D" id="1.10.10.60">
    <property type="entry name" value="Homeodomain-like"/>
    <property type="match status" value="1"/>
</dbReference>
<protein>
    <submittedName>
        <fullName evidence="4">Dentin sialophosphoprotein</fullName>
    </submittedName>
</protein>
<sequence>MMNKASFLKNNCNLIPMKSKKKTSSNSERVGGYMTRSTFYSSKLKPKTLRKSSSLMSAMESAKSTNSCSDIQDVEVDLCQLFEGNKSDLDNEKNPTPRKNVQDNNDDDSIDNLLKVLHDLESSDEESENQQSKNKSNWGDTYPINTPFKTKAKLHISSSRSNQSPDLSTSEEKNTCPERNTQMVWEDILTQAKDIVEEQNSEEIVSPRESKDFIKSEACSMVCLSETPALGLSDEEKEKLLQFLCYRSFELIDFNDDSVWQQISLKMEFNQGSCQFYKNYFLNNLVKTSHNYHLPHYFSKHLKEKYGETSFLAIESGERNPDSSNIGDDSSVLSQSMLNKRKHSQSNSSPCPKKASLSQRRNTVQDMTSSDEDEIVGIPLKKGKHLGSNKLNGTKRNTHPDPNRTDGHSSCNEIVSSSSQSNNHEDSPCTNKTNRTSKTKASQRNSLGKGTKKNTIAEEESNEGSDDSKGFNPFITPKFSAQKKERVSPNSSTSKTTHNKSDTSDTNTSDSSEDVITPTPSTPKSRSRMRVPYLHYEKVKMLNYLKTKKLDSIKGNVFWKLMEADNVLPERTWQSLKNHFFRSLVHELRMYNLEPSFEKKLKQCSGKM</sequence>
<evidence type="ECO:0000259" key="2">
    <source>
        <dbReference type="Pfam" id="PF08914"/>
    </source>
</evidence>
<feature type="compositionally biased region" description="Polar residues" evidence="1">
    <location>
        <begin position="156"/>
        <end position="168"/>
    </location>
</feature>
<feature type="region of interest" description="Disordered" evidence="1">
    <location>
        <begin position="338"/>
        <end position="529"/>
    </location>
</feature>
<evidence type="ECO:0000313" key="4">
    <source>
        <dbReference type="RefSeq" id="XP_017304608.1"/>
    </source>
</evidence>
<dbReference type="GeneID" id="108254131"/>
<feature type="compositionally biased region" description="Polar residues" evidence="1">
    <location>
        <begin position="428"/>
        <end position="448"/>
    </location>
</feature>
<dbReference type="Pfam" id="PF08914">
    <property type="entry name" value="Myb_Rap1"/>
    <property type="match status" value="1"/>
</dbReference>
<dbReference type="KEGG" id="dci:108254131"/>
<dbReference type="RefSeq" id="XP_017304608.1">
    <property type="nucleotide sequence ID" value="XM_017449119.2"/>
</dbReference>
<gene>
    <name evidence="4" type="primary">LOC108254131</name>
</gene>
<dbReference type="PaxDb" id="121845-A0A1S4ER04"/>
<dbReference type="InterPro" id="IPR015010">
    <property type="entry name" value="TERF2IP_Myb"/>
</dbReference>
<feature type="compositionally biased region" description="Polar residues" evidence="1">
    <location>
        <begin position="133"/>
        <end position="148"/>
    </location>
</feature>
<organism evidence="3 4">
    <name type="scientific">Diaphorina citri</name>
    <name type="common">Asian citrus psyllid</name>
    <dbReference type="NCBI Taxonomy" id="121845"/>
    <lineage>
        <taxon>Eukaryota</taxon>
        <taxon>Metazoa</taxon>
        <taxon>Ecdysozoa</taxon>
        <taxon>Arthropoda</taxon>
        <taxon>Hexapoda</taxon>
        <taxon>Insecta</taxon>
        <taxon>Pterygota</taxon>
        <taxon>Neoptera</taxon>
        <taxon>Paraneoptera</taxon>
        <taxon>Hemiptera</taxon>
        <taxon>Sternorrhyncha</taxon>
        <taxon>Psylloidea</taxon>
        <taxon>Psyllidae</taxon>
        <taxon>Diaphorininae</taxon>
        <taxon>Diaphorina</taxon>
    </lineage>
</organism>
<evidence type="ECO:0000256" key="1">
    <source>
        <dbReference type="SAM" id="MobiDB-lite"/>
    </source>
</evidence>
<feature type="region of interest" description="Disordered" evidence="1">
    <location>
        <begin position="86"/>
        <end position="109"/>
    </location>
</feature>
<proteinExistence type="predicted"/>
<keyword evidence="3" id="KW-1185">Reference proteome</keyword>
<feature type="region of interest" description="Disordered" evidence="1">
    <location>
        <begin position="121"/>
        <end position="182"/>
    </location>
</feature>
<accession>A0A1S4ER04</accession>
<dbReference type="Proteomes" id="UP000079169">
    <property type="component" value="Unplaced"/>
</dbReference>
<dbReference type="AlphaFoldDB" id="A0A1S4ER04"/>
<feature type="compositionally biased region" description="Basic and acidic residues" evidence="1">
    <location>
        <begin position="86"/>
        <end position="95"/>
    </location>
</feature>
<feature type="compositionally biased region" description="Basic and acidic residues" evidence="1">
    <location>
        <begin position="398"/>
        <end position="407"/>
    </location>
</feature>
<feature type="compositionally biased region" description="Low complexity" evidence="1">
    <location>
        <begin position="409"/>
        <end position="422"/>
    </location>
</feature>
<feature type="domain" description="TERF2-interacting telomeric protein 1 Myb" evidence="2">
    <location>
        <begin position="539"/>
        <end position="589"/>
    </location>
</feature>
<reference evidence="4" key="1">
    <citation type="submission" date="2025-08" db="UniProtKB">
        <authorList>
            <consortium name="RefSeq"/>
        </authorList>
    </citation>
    <scope>IDENTIFICATION</scope>
</reference>
<feature type="compositionally biased region" description="Polar residues" evidence="1">
    <location>
        <begin position="345"/>
        <end position="368"/>
    </location>
</feature>
<evidence type="ECO:0000313" key="3">
    <source>
        <dbReference type="Proteomes" id="UP000079169"/>
    </source>
</evidence>